<dbReference type="PROSITE" id="PS50261">
    <property type="entry name" value="G_PROTEIN_RECEP_F2_4"/>
    <property type="match status" value="1"/>
</dbReference>
<feature type="transmembrane region" description="Helical" evidence="8">
    <location>
        <begin position="257"/>
        <end position="280"/>
    </location>
</feature>
<evidence type="ECO:0000256" key="5">
    <source>
        <dbReference type="ARBA" id="ARBA00023136"/>
    </source>
</evidence>
<dbReference type="GO" id="GO:0005886">
    <property type="term" value="C:plasma membrane"/>
    <property type="evidence" value="ECO:0007669"/>
    <property type="project" value="TreeGrafter"/>
</dbReference>
<keyword evidence="4" id="KW-0297">G-protein coupled receptor</keyword>
<dbReference type="OrthoDB" id="100006at2759"/>
<reference evidence="11" key="1">
    <citation type="submission" date="2025-08" db="UniProtKB">
        <authorList>
            <consortium name="RefSeq"/>
        </authorList>
    </citation>
    <scope>IDENTIFICATION</scope>
    <source>
        <tissue evidence="11">Tentacle</tissue>
    </source>
</reference>
<evidence type="ECO:0000313" key="10">
    <source>
        <dbReference type="Proteomes" id="UP000515163"/>
    </source>
</evidence>
<keyword evidence="6" id="KW-0675">Receptor</keyword>
<protein>
    <submittedName>
        <fullName evidence="11">G-protein coupled receptor 157-like</fullName>
    </submittedName>
</protein>
<dbReference type="KEGG" id="aten:116302613"/>
<keyword evidence="5 8" id="KW-0472">Membrane</keyword>
<feature type="domain" description="G-protein coupled receptors family 2 profile 2" evidence="9">
    <location>
        <begin position="14"/>
        <end position="281"/>
    </location>
</feature>
<dbReference type="SUPFAM" id="SSF81321">
    <property type="entry name" value="Family A G protein-coupled receptor-like"/>
    <property type="match status" value="1"/>
</dbReference>
<evidence type="ECO:0000256" key="8">
    <source>
        <dbReference type="SAM" id="Phobius"/>
    </source>
</evidence>
<evidence type="ECO:0000256" key="6">
    <source>
        <dbReference type="ARBA" id="ARBA00023170"/>
    </source>
</evidence>
<dbReference type="PANTHER" id="PTHR23112">
    <property type="entry name" value="G PROTEIN-COUPLED RECEPTOR 157-RELATED"/>
    <property type="match status" value="1"/>
</dbReference>
<keyword evidence="7" id="KW-0807">Transducer</keyword>
<dbReference type="GeneID" id="116302613"/>
<feature type="transmembrane region" description="Helical" evidence="8">
    <location>
        <begin position="49"/>
        <end position="70"/>
    </location>
</feature>
<evidence type="ECO:0000256" key="1">
    <source>
        <dbReference type="ARBA" id="ARBA00004141"/>
    </source>
</evidence>
<feature type="transmembrane region" description="Helical" evidence="8">
    <location>
        <begin position="85"/>
        <end position="105"/>
    </location>
</feature>
<proteinExistence type="predicted"/>
<feature type="transmembrane region" description="Helical" evidence="8">
    <location>
        <begin position="117"/>
        <end position="138"/>
    </location>
</feature>
<dbReference type="InterPro" id="IPR017981">
    <property type="entry name" value="GPCR_2-like_7TM"/>
</dbReference>
<feature type="transmembrane region" description="Helical" evidence="8">
    <location>
        <begin position="15"/>
        <end position="37"/>
    </location>
</feature>
<feature type="transmembrane region" description="Helical" evidence="8">
    <location>
        <begin position="168"/>
        <end position="191"/>
    </location>
</feature>
<keyword evidence="3 8" id="KW-1133">Transmembrane helix</keyword>
<dbReference type="PRINTS" id="PR02000">
    <property type="entry name" value="GCR1PLANT"/>
</dbReference>
<evidence type="ECO:0000256" key="4">
    <source>
        <dbReference type="ARBA" id="ARBA00023040"/>
    </source>
</evidence>
<dbReference type="InterPro" id="IPR022343">
    <property type="entry name" value="GCR1-cAMP_receptor"/>
</dbReference>
<keyword evidence="10" id="KW-1185">Reference proteome</keyword>
<dbReference type="GO" id="GO:0007166">
    <property type="term" value="P:cell surface receptor signaling pathway"/>
    <property type="evidence" value="ECO:0007669"/>
    <property type="project" value="InterPro"/>
</dbReference>
<dbReference type="InParanoid" id="A0A6P8ILI2"/>
<keyword evidence="2 8" id="KW-0812">Transmembrane</keyword>
<dbReference type="GO" id="GO:0007189">
    <property type="term" value="P:adenylate cyclase-activating G protein-coupled receptor signaling pathway"/>
    <property type="evidence" value="ECO:0007669"/>
    <property type="project" value="TreeGrafter"/>
</dbReference>
<dbReference type="Pfam" id="PF00002">
    <property type="entry name" value="7tm_2"/>
    <property type="match status" value="1"/>
</dbReference>
<dbReference type="InterPro" id="IPR000832">
    <property type="entry name" value="GPCR_2_secretin-like"/>
</dbReference>
<dbReference type="AlphaFoldDB" id="A0A6P8ILI2"/>
<organism evidence="10 11">
    <name type="scientific">Actinia tenebrosa</name>
    <name type="common">Australian red waratah sea anemone</name>
    <dbReference type="NCBI Taxonomy" id="6105"/>
    <lineage>
        <taxon>Eukaryota</taxon>
        <taxon>Metazoa</taxon>
        <taxon>Cnidaria</taxon>
        <taxon>Anthozoa</taxon>
        <taxon>Hexacorallia</taxon>
        <taxon>Actiniaria</taxon>
        <taxon>Actiniidae</taxon>
        <taxon>Actinia</taxon>
    </lineage>
</organism>
<evidence type="ECO:0000256" key="3">
    <source>
        <dbReference type="ARBA" id="ARBA00022989"/>
    </source>
</evidence>
<dbReference type="Gene3D" id="1.20.1070.10">
    <property type="entry name" value="Rhodopsin 7-helix transmembrane proteins"/>
    <property type="match status" value="1"/>
</dbReference>
<dbReference type="InterPro" id="IPR022340">
    <property type="entry name" value="GPCR_GCR1_put"/>
</dbReference>
<name>A0A6P8ILI2_ACTTE</name>
<sequence length="334" mass="37375">MSTTKNYLDVSTPNLVLATLAAVLSLFGTTFIVVTFFIWKEIRSTSRRILVYISIADFFVAVGTVVGVSFSKHSTTCLIQSICGTYFVLCSFFWTVFLAVYLFIGCTNKRILLAERLVCLFHVIAWGVPLTIVCIAVAKKKLGDNGDIVSSGWCWVSANMSWKEQVKWMLIAGKFWEVTAFVIITILFIFIRQGMRKVLNNEEGLLLSERSSRAAQTAERKLILVPLSFILLRIWGTVRFFIFVVTGPNKVPPANNWLLVLQGIGDTLPGFANFLIFCFFTEKVQGHLRTAFGRCFSRCCPGVLAGYGTRLNHDRLRGVCVPTSSNPDLQTFGK</sequence>
<feature type="transmembrane region" description="Helical" evidence="8">
    <location>
        <begin position="222"/>
        <end position="245"/>
    </location>
</feature>
<dbReference type="PRINTS" id="PR02001">
    <property type="entry name" value="GCR1CAMPR"/>
</dbReference>
<evidence type="ECO:0000256" key="2">
    <source>
        <dbReference type="ARBA" id="ARBA00022692"/>
    </source>
</evidence>
<dbReference type="PANTHER" id="PTHR23112:SF47">
    <property type="entry name" value="G-PROTEIN COUPLED RECEPTOR 157"/>
    <property type="match status" value="1"/>
</dbReference>
<accession>A0A6P8ILI2</accession>
<evidence type="ECO:0000313" key="11">
    <source>
        <dbReference type="RefSeq" id="XP_031567811.1"/>
    </source>
</evidence>
<gene>
    <name evidence="11" type="primary">LOC116302613</name>
</gene>
<dbReference type="Proteomes" id="UP000515163">
    <property type="component" value="Unplaced"/>
</dbReference>
<evidence type="ECO:0000259" key="9">
    <source>
        <dbReference type="PROSITE" id="PS50261"/>
    </source>
</evidence>
<dbReference type="GO" id="GO:0004930">
    <property type="term" value="F:G protein-coupled receptor activity"/>
    <property type="evidence" value="ECO:0007669"/>
    <property type="project" value="UniProtKB-KW"/>
</dbReference>
<comment type="subcellular location">
    <subcellularLocation>
        <location evidence="1">Membrane</location>
        <topology evidence="1">Multi-pass membrane protein</topology>
    </subcellularLocation>
</comment>
<dbReference type="RefSeq" id="XP_031567811.1">
    <property type="nucleotide sequence ID" value="XM_031711951.1"/>
</dbReference>
<evidence type="ECO:0000256" key="7">
    <source>
        <dbReference type="ARBA" id="ARBA00023224"/>
    </source>
</evidence>